<evidence type="ECO:0000256" key="5">
    <source>
        <dbReference type="ARBA" id="ARBA00049280"/>
    </source>
</evidence>
<dbReference type="EMBL" id="NCVQ01000009">
    <property type="protein sequence ID" value="PWZ10423.1"/>
    <property type="molecule type" value="Genomic_DNA"/>
</dbReference>
<keyword evidence="2" id="KW-0597">Phosphoprotein</keyword>
<dbReference type="GO" id="GO:0000139">
    <property type="term" value="C:Golgi membrane"/>
    <property type="evidence" value="ECO:0007669"/>
    <property type="project" value="UniProtKB-SubCell"/>
</dbReference>
<dbReference type="GO" id="GO:0008353">
    <property type="term" value="F:RNA polymerase II CTD heptapeptide repeat kinase activity"/>
    <property type="evidence" value="ECO:0007669"/>
    <property type="project" value="UniProtKB-EC"/>
</dbReference>
<dbReference type="Pfam" id="PF00337">
    <property type="entry name" value="Gal-bind_lectin"/>
    <property type="match status" value="1"/>
</dbReference>
<dbReference type="GO" id="GO:0008378">
    <property type="term" value="F:galactosyltransferase activity"/>
    <property type="evidence" value="ECO:0007669"/>
    <property type="project" value="UniProtKB-ARBA"/>
</dbReference>
<keyword evidence="8" id="KW-0808">Transferase</keyword>
<dbReference type="SUPFAM" id="SSF56112">
    <property type="entry name" value="Protein kinase-like (PK-like)"/>
    <property type="match status" value="1"/>
</dbReference>
<comment type="caution">
    <text evidence="8">The sequence shown here is derived from an EMBL/GenBank/DDBJ whole genome shotgun (WGS) entry which is preliminary data.</text>
</comment>
<dbReference type="InterPro" id="IPR050108">
    <property type="entry name" value="CDK"/>
</dbReference>
<dbReference type="FunFam" id="2.60.120.200:FF:000199">
    <property type="entry name" value="Hydroxyproline O-galactosyltransferase GALT4"/>
    <property type="match status" value="1"/>
</dbReference>
<evidence type="ECO:0000256" key="4">
    <source>
        <dbReference type="ARBA" id="ARBA00022840"/>
    </source>
</evidence>
<dbReference type="ExpressionAtlas" id="A0A3L6DQP5">
    <property type="expression patterns" value="baseline and differential"/>
</dbReference>
<dbReference type="InterPro" id="IPR011009">
    <property type="entry name" value="Kinase-like_dom_sf"/>
</dbReference>
<dbReference type="InterPro" id="IPR013320">
    <property type="entry name" value="ConA-like_dom_sf"/>
</dbReference>
<name>A0A3L6DQP5_MAIZE</name>
<keyword evidence="3" id="KW-0547">Nucleotide-binding</keyword>
<dbReference type="SMART" id="SM00908">
    <property type="entry name" value="Gal-bind_lectin"/>
    <property type="match status" value="1"/>
</dbReference>
<dbReference type="UniPathway" id="UPA00378"/>
<gene>
    <name evidence="8" type="primary">GALT6_4</name>
    <name evidence="8" type="ORF">Zm00014a_023657</name>
</gene>
<dbReference type="GO" id="GO:0030246">
    <property type="term" value="F:carbohydrate binding"/>
    <property type="evidence" value="ECO:0007669"/>
    <property type="project" value="InterPro"/>
</dbReference>
<dbReference type="Proteomes" id="UP000251960">
    <property type="component" value="Chromosome 8"/>
</dbReference>
<keyword evidence="4" id="KW-0067">ATP-binding</keyword>
<comment type="catalytic activity">
    <reaction evidence="5">
        <text>[DNA-directed RNA polymerase] + ATP = phospho-[DNA-directed RNA polymerase] + ADP + H(+)</text>
        <dbReference type="Rhea" id="RHEA:10216"/>
        <dbReference type="Rhea" id="RHEA-COMP:11321"/>
        <dbReference type="Rhea" id="RHEA-COMP:11322"/>
        <dbReference type="ChEBI" id="CHEBI:15378"/>
        <dbReference type="ChEBI" id="CHEBI:30616"/>
        <dbReference type="ChEBI" id="CHEBI:43176"/>
        <dbReference type="ChEBI" id="CHEBI:68546"/>
        <dbReference type="ChEBI" id="CHEBI:456216"/>
        <dbReference type="EC" id="2.7.11.23"/>
    </reaction>
</comment>
<organism evidence="8">
    <name type="scientific">Zea mays</name>
    <name type="common">Maize</name>
    <dbReference type="NCBI Taxonomy" id="4577"/>
    <lineage>
        <taxon>Eukaryota</taxon>
        <taxon>Viridiplantae</taxon>
        <taxon>Streptophyta</taxon>
        <taxon>Embryophyta</taxon>
        <taxon>Tracheophyta</taxon>
        <taxon>Spermatophyta</taxon>
        <taxon>Magnoliopsida</taxon>
        <taxon>Liliopsida</taxon>
        <taxon>Poales</taxon>
        <taxon>Poaceae</taxon>
        <taxon>PACMAD clade</taxon>
        <taxon>Panicoideae</taxon>
        <taxon>Andropogonodae</taxon>
        <taxon>Andropogoneae</taxon>
        <taxon>Tripsacinae</taxon>
        <taxon>Zea</taxon>
    </lineage>
</organism>
<dbReference type="AlphaFoldDB" id="A0A3L6DQP5"/>
<protein>
    <recommendedName>
        <fullName evidence="1">[RNA-polymerase]-subunit kinase</fullName>
        <ecNumber evidence="1">2.7.11.23</ecNumber>
    </recommendedName>
</protein>
<keyword evidence="8" id="KW-0328">Glycosyltransferase</keyword>
<accession>A0A3L6DQP5</accession>
<dbReference type="GO" id="GO:0005524">
    <property type="term" value="F:ATP binding"/>
    <property type="evidence" value="ECO:0007669"/>
    <property type="project" value="UniProtKB-KW"/>
</dbReference>
<evidence type="ECO:0000256" key="3">
    <source>
        <dbReference type="ARBA" id="ARBA00022741"/>
    </source>
</evidence>
<dbReference type="Gene3D" id="2.60.120.200">
    <property type="match status" value="2"/>
</dbReference>
<dbReference type="CDD" id="cd00070">
    <property type="entry name" value="GLECT"/>
    <property type="match status" value="1"/>
</dbReference>
<dbReference type="PANTHER" id="PTHR24056">
    <property type="entry name" value="CELL DIVISION PROTEIN KINASE"/>
    <property type="match status" value="1"/>
</dbReference>
<evidence type="ECO:0000256" key="1">
    <source>
        <dbReference type="ARBA" id="ARBA00012409"/>
    </source>
</evidence>
<dbReference type="PANTHER" id="PTHR24056:SF549">
    <property type="entry name" value="CYCLIN-DEPENDENT KINASE A-1"/>
    <property type="match status" value="1"/>
</dbReference>
<dbReference type="SMART" id="SM00220">
    <property type="entry name" value="S_TKc"/>
    <property type="match status" value="1"/>
</dbReference>
<dbReference type="Gene3D" id="3.30.200.20">
    <property type="entry name" value="Phosphorylase Kinase, domain 1"/>
    <property type="match status" value="1"/>
</dbReference>
<dbReference type="InterPro" id="IPR000719">
    <property type="entry name" value="Prot_kinase_dom"/>
</dbReference>
<dbReference type="Pfam" id="PF00069">
    <property type="entry name" value="Pkinase"/>
    <property type="match status" value="2"/>
</dbReference>
<evidence type="ECO:0000256" key="2">
    <source>
        <dbReference type="ARBA" id="ARBA00022553"/>
    </source>
</evidence>
<sequence>MRKAASTATAGAGATFRRRAMEGLATVLLLYALLVLALESPLVSTSPFGGAAGGTARKLHLSFGAGERATPARPTSASVPGASAHGQDHRLSRFATGLDVRLLDSARSGALRRSIADAVAAGARAFSDLEALDPAAVATPSGESDAARCPHSIALTAEELGARGRVVELPCGLALGSHITVAATPRAPHEERNPAIAVLRDGERHAMVSQFMVELQGLRAVDGEDPPRVLHFNPRLRGDWSGHPVIEQNTCYRMSWGAAQRCDGWRSRPDEETVDGLVKCEKWIRDDDDRLEKSKTTSKTAWWLNRLIGQKEEVNFGWPFPFVEGRLFVLTLSAGLEGYHVSVDGRHVTSFPYRTGFVLEDATGLSLNGDLDVHSVIAGSLPTTHPSFAPQNYLEFSTVWQAPLLPDEPVEIFIGILSAANHFAERMGVRKTWMSAVHKSPNMVARFFVALHGKTEVNAELKKEAEFFRDIVFVPFLDNYDLVVMKTLAICEYGEDEGVPSTAIREISLLKEMNHPNIVRLHDVVHSEKRIYLVFEYLDLDLEKFMDSCPEFAKNPSMIKVVTLWYRAPEILLGERQYSMPVDVWVLGTPNEQSWPGVTSLPDFKSAFPKCQSQDLAAVVPNLEPTGLDLLSPIYVFIAHGQKMLRYEPSKRITARQALEHDYFKDLEMVQ</sequence>
<dbReference type="EC" id="2.7.11.23" evidence="1"/>
<dbReference type="InterPro" id="IPR001079">
    <property type="entry name" value="Galectin_CRD"/>
</dbReference>
<evidence type="ECO:0000256" key="6">
    <source>
        <dbReference type="SAM" id="MobiDB-lite"/>
    </source>
</evidence>
<proteinExistence type="predicted"/>
<dbReference type="SUPFAM" id="SSF49899">
    <property type="entry name" value="Concanavalin A-like lectins/glucanases"/>
    <property type="match status" value="1"/>
</dbReference>
<dbReference type="GO" id="GO:1901137">
    <property type="term" value="P:carbohydrate derivative biosynthetic process"/>
    <property type="evidence" value="ECO:0007669"/>
    <property type="project" value="UniProtKB-ARBA"/>
</dbReference>
<feature type="region of interest" description="Disordered" evidence="6">
    <location>
        <begin position="66"/>
        <end position="86"/>
    </location>
</feature>
<dbReference type="FunFam" id="1.10.510.10:FF:002182">
    <property type="match status" value="1"/>
</dbReference>
<reference evidence="8" key="1">
    <citation type="journal article" date="2018" name="Nat. Genet.">
        <title>Extensive intraspecific gene order and gene structural variations between Mo17 and other maize genomes.</title>
        <authorList>
            <person name="Sun S."/>
            <person name="Zhou Y."/>
            <person name="Chen J."/>
            <person name="Shi J."/>
            <person name="Zhao H."/>
            <person name="Zhao H."/>
            <person name="Song W."/>
            <person name="Zhang M."/>
            <person name="Cui Y."/>
            <person name="Dong X."/>
            <person name="Liu H."/>
            <person name="Ma X."/>
            <person name="Jiao Y."/>
            <person name="Wang B."/>
            <person name="Wei X."/>
            <person name="Stein J.C."/>
            <person name="Glaubitz J.C."/>
            <person name="Lu F."/>
            <person name="Yu G."/>
            <person name="Liang C."/>
            <person name="Fengler K."/>
            <person name="Li B."/>
            <person name="Rafalski A."/>
            <person name="Schnable P.S."/>
            <person name="Ware D.H."/>
            <person name="Buckler E.S."/>
            <person name="Lai J."/>
        </authorList>
    </citation>
    <scope>NUCLEOTIDE SEQUENCE [LARGE SCALE GENOMIC DNA]</scope>
    <source>
        <tissue evidence="8">Seedling</tissue>
    </source>
</reference>
<evidence type="ECO:0000313" key="8">
    <source>
        <dbReference type="EMBL" id="PWZ10423.1"/>
    </source>
</evidence>
<evidence type="ECO:0000259" key="7">
    <source>
        <dbReference type="PROSITE" id="PS51304"/>
    </source>
</evidence>
<feature type="domain" description="Galectin" evidence="7">
    <location>
        <begin position="165"/>
        <end position="379"/>
    </location>
</feature>
<dbReference type="Gene3D" id="1.10.510.10">
    <property type="entry name" value="Transferase(Phosphotransferase) domain 1"/>
    <property type="match status" value="2"/>
</dbReference>
<dbReference type="PROSITE" id="PS51304">
    <property type="entry name" value="GALECTIN"/>
    <property type="match status" value="1"/>
</dbReference>
<dbReference type="FunFam" id="2.60.120.200:FF:000071">
    <property type="entry name" value="Hydroxyproline O-galactosyltransferase GALT2"/>
    <property type="match status" value="1"/>
</dbReference>